<comment type="caution">
    <text evidence="2">The sequence shown here is derived from an EMBL/GenBank/DDBJ whole genome shotgun (WGS) entry which is preliminary data.</text>
</comment>
<protein>
    <recommendedName>
        <fullName evidence="4">Lipocalin-like protein</fullName>
    </recommendedName>
</protein>
<feature type="chain" id="PRO_5019863250" description="Lipocalin-like protein" evidence="1">
    <location>
        <begin position="20"/>
        <end position="141"/>
    </location>
</feature>
<keyword evidence="3" id="KW-1185">Reference proteome</keyword>
<proteinExistence type="predicted"/>
<sequence>MKKSYTLIILLFLVFTACKKDQASTSTDLKTQMTGRWNYVSLVGNNYDTNGKLLGQQSSYTGVSGDYIQFNGDGTYVENLVPGTHLTGTYTINSTTRFTLSPGVDNPCRVVNIDNGTFTFIVEGPKYSGYGYIEYTHSLKK</sequence>
<dbReference type="AlphaFoldDB" id="A0A495IV77"/>
<gene>
    <name evidence="2" type="ORF">BDD43_0307</name>
</gene>
<accession>A0A495IV77</accession>
<evidence type="ECO:0000256" key="1">
    <source>
        <dbReference type="SAM" id="SignalP"/>
    </source>
</evidence>
<reference evidence="2 3" key="1">
    <citation type="submission" date="2018-10" db="EMBL/GenBank/DDBJ databases">
        <title>Genomic Encyclopedia of Archaeal and Bacterial Type Strains, Phase II (KMG-II): from individual species to whole genera.</title>
        <authorList>
            <person name="Goeker M."/>
        </authorList>
    </citation>
    <scope>NUCLEOTIDE SEQUENCE [LARGE SCALE GENOMIC DNA]</scope>
    <source>
        <strain evidence="2 3">DSM 18602</strain>
    </source>
</reference>
<name>A0A495IV77_9SPHI</name>
<dbReference type="PROSITE" id="PS51257">
    <property type="entry name" value="PROKAR_LIPOPROTEIN"/>
    <property type="match status" value="1"/>
</dbReference>
<dbReference type="OrthoDB" id="766129at2"/>
<dbReference type="RefSeq" id="WP_121195913.1">
    <property type="nucleotide sequence ID" value="NZ_RBKU01000001.1"/>
</dbReference>
<feature type="signal peptide" evidence="1">
    <location>
        <begin position="1"/>
        <end position="19"/>
    </location>
</feature>
<organism evidence="2 3">
    <name type="scientific">Mucilaginibacter gracilis</name>
    <dbReference type="NCBI Taxonomy" id="423350"/>
    <lineage>
        <taxon>Bacteria</taxon>
        <taxon>Pseudomonadati</taxon>
        <taxon>Bacteroidota</taxon>
        <taxon>Sphingobacteriia</taxon>
        <taxon>Sphingobacteriales</taxon>
        <taxon>Sphingobacteriaceae</taxon>
        <taxon>Mucilaginibacter</taxon>
    </lineage>
</organism>
<evidence type="ECO:0000313" key="2">
    <source>
        <dbReference type="EMBL" id="RKR80211.1"/>
    </source>
</evidence>
<keyword evidence="1" id="KW-0732">Signal</keyword>
<dbReference type="EMBL" id="RBKU01000001">
    <property type="protein sequence ID" value="RKR80211.1"/>
    <property type="molecule type" value="Genomic_DNA"/>
</dbReference>
<dbReference type="Proteomes" id="UP000268007">
    <property type="component" value="Unassembled WGS sequence"/>
</dbReference>
<evidence type="ECO:0000313" key="3">
    <source>
        <dbReference type="Proteomes" id="UP000268007"/>
    </source>
</evidence>
<evidence type="ECO:0008006" key="4">
    <source>
        <dbReference type="Google" id="ProtNLM"/>
    </source>
</evidence>